<proteinExistence type="predicted"/>
<feature type="transmembrane region" description="Helical" evidence="13">
    <location>
        <begin position="7"/>
        <end position="30"/>
    </location>
</feature>
<comment type="subcellular location">
    <subcellularLocation>
        <location evidence="1">Cell membrane</location>
        <topology evidence="1">Multi-pass membrane protein</topology>
    </subcellularLocation>
</comment>
<keyword evidence="11" id="KW-1208">Phospholipid metabolism</keyword>
<evidence type="ECO:0000256" key="11">
    <source>
        <dbReference type="ARBA" id="ARBA00023264"/>
    </source>
</evidence>
<evidence type="ECO:0000256" key="1">
    <source>
        <dbReference type="ARBA" id="ARBA00004651"/>
    </source>
</evidence>
<evidence type="ECO:0000313" key="16">
    <source>
        <dbReference type="Proteomes" id="UP000242800"/>
    </source>
</evidence>
<keyword evidence="9 13" id="KW-0472">Membrane</keyword>
<feature type="domain" description="PLD phosphodiesterase" evidence="14">
    <location>
        <begin position="219"/>
        <end position="246"/>
    </location>
</feature>
<evidence type="ECO:0000313" key="15">
    <source>
        <dbReference type="EMBL" id="ALB01548.1"/>
    </source>
</evidence>
<keyword evidence="5 13" id="KW-0812">Transmembrane</keyword>
<keyword evidence="7 13" id="KW-1133">Transmembrane helix</keyword>
<evidence type="ECO:0000256" key="13">
    <source>
        <dbReference type="SAM" id="Phobius"/>
    </source>
</evidence>
<dbReference type="CDD" id="cd09156">
    <property type="entry name" value="PLDc_CLS_unchar1_1"/>
    <property type="match status" value="1"/>
</dbReference>
<evidence type="ECO:0000256" key="10">
    <source>
        <dbReference type="ARBA" id="ARBA00023209"/>
    </source>
</evidence>
<evidence type="ECO:0000256" key="4">
    <source>
        <dbReference type="ARBA" id="ARBA00022679"/>
    </source>
</evidence>
<keyword evidence="8" id="KW-0443">Lipid metabolism</keyword>
<dbReference type="PROSITE" id="PS50035">
    <property type="entry name" value="PLD"/>
    <property type="match status" value="2"/>
</dbReference>
<dbReference type="SUPFAM" id="SSF56024">
    <property type="entry name" value="Phospholipase D/nuclease"/>
    <property type="match status" value="2"/>
</dbReference>
<keyword evidence="10" id="KW-0594">Phospholipid biosynthesis</keyword>
<dbReference type="Pfam" id="PF13091">
    <property type="entry name" value="PLDc_2"/>
    <property type="match status" value="2"/>
</dbReference>
<protein>
    <recommendedName>
        <fullName evidence="12">Cardiolipin synthase</fullName>
        <ecNumber evidence="12">2.7.8.-</ecNumber>
    </recommendedName>
</protein>
<dbReference type="GO" id="GO:0008808">
    <property type="term" value="F:cardiolipin synthase activity"/>
    <property type="evidence" value="ECO:0007669"/>
    <property type="project" value="UniProtKB-UniRule"/>
</dbReference>
<dbReference type="EMBL" id="CP012505">
    <property type="protein sequence ID" value="ALB01548.1"/>
    <property type="molecule type" value="Genomic_DNA"/>
</dbReference>
<organism evidence="15 16">
    <name type="scientific">Francisella persica ATCC VR-331</name>
    <dbReference type="NCBI Taxonomy" id="1086726"/>
    <lineage>
        <taxon>Bacteria</taxon>
        <taxon>Pseudomonadati</taxon>
        <taxon>Pseudomonadota</taxon>
        <taxon>Gammaproteobacteria</taxon>
        <taxon>Thiotrichales</taxon>
        <taxon>Francisellaceae</taxon>
        <taxon>Francisella</taxon>
    </lineage>
</organism>
<dbReference type="Pfam" id="PF13396">
    <property type="entry name" value="PLDc_N"/>
    <property type="match status" value="1"/>
</dbReference>
<evidence type="ECO:0000256" key="2">
    <source>
        <dbReference type="ARBA" id="ARBA00022475"/>
    </source>
</evidence>
<name>A0AAC8ZMI8_9GAMM</name>
<dbReference type="InterPro" id="IPR025202">
    <property type="entry name" value="PLD-like_dom"/>
</dbReference>
<dbReference type="KEGG" id="fper:ACH24_02065"/>
<dbReference type="SMART" id="SM00155">
    <property type="entry name" value="PLDc"/>
    <property type="match status" value="2"/>
</dbReference>
<evidence type="ECO:0000256" key="5">
    <source>
        <dbReference type="ARBA" id="ARBA00022692"/>
    </source>
</evidence>
<keyword evidence="2" id="KW-1003">Cell membrane</keyword>
<dbReference type="InterPro" id="IPR001736">
    <property type="entry name" value="PLipase_D/transphosphatidylase"/>
</dbReference>
<keyword evidence="3" id="KW-0444">Lipid biosynthesis</keyword>
<dbReference type="PANTHER" id="PTHR21248:SF22">
    <property type="entry name" value="PHOSPHOLIPASE D"/>
    <property type="match status" value="1"/>
</dbReference>
<keyword evidence="4" id="KW-0808">Transferase</keyword>
<feature type="domain" description="PLD phosphodiesterase" evidence="14">
    <location>
        <begin position="392"/>
        <end position="419"/>
    </location>
</feature>
<feature type="transmembrane region" description="Helical" evidence="13">
    <location>
        <begin position="42"/>
        <end position="63"/>
    </location>
</feature>
<evidence type="ECO:0000256" key="3">
    <source>
        <dbReference type="ARBA" id="ARBA00022516"/>
    </source>
</evidence>
<gene>
    <name evidence="15" type="ORF">ACH24_02065</name>
</gene>
<dbReference type="EC" id="2.7.8.-" evidence="12"/>
<dbReference type="Gene3D" id="3.30.870.10">
    <property type="entry name" value="Endonuclease Chain A"/>
    <property type="match status" value="2"/>
</dbReference>
<dbReference type="InterPro" id="IPR022924">
    <property type="entry name" value="Cardiolipin_synthase"/>
</dbReference>
<dbReference type="Proteomes" id="UP000242800">
    <property type="component" value="Chromosome"/>
</dbReference>
<dbReference type="InterPro" id="IPR027379">
    <property type="entry name" value="CLS_N"/>
</dbReference>
<evidence type="ECO:0000256" key="8">
    <source>
        <dbReference type="ARBA" id="ARBA00023098"/>
    </source>
</evidence>
<dbReference type="GO" id="GO:0005886">
    <property type="term" value="C:plasma membrane"/>
    <property type="evidence" value="ECO:0007669"/>
    <property type="project" value="UniProtKB-SubCell"/>
</dbReference>
<evidence type="ECO:0000256" key="6">
    <source>
        <dbReference type="ARBA" id="ARBA00022737"/>
    </source>
</evidence>
<dbReference type="AlphaFoldDB" id="A0AAC8ZMI8"/>
<dbReference type="GO" id="GO:0032049">
    <property type="term" value="P:cardiolipin biosynthetic process"/>
    <property type="evidence" value="ECO:0007669"/>
    <property type="project" value="UniProtKB-UniRule"/>
</dbReference>
<evidence type="ECO:0000256" key="12">
    <source>
        <dbReference type="NCBIfam" id="TIGR04265"/>
    </source>
</evidence>
<evidence type="ECO:0000259" key="14">
    <source>
        <dbReference type="PROSITE" id="PS50035"/>
    </source>
</evidence>
<dbReference type="NCBIfam" id="TIGR04265">
    <property type="entry name" value="bac_cardiolipin"/>
    <property type="match status" value="1"/>
</dbReference>
<keyword evidence="6" id="KW-0677">Repeat</keyword>
<reference evidence="15 16" key="1">
    <citation type="journal article" date="2016" name="Int. J. Syst. Evol. Microbiol.">
        <title>Reclassification of Wolbachia persica as Francisella persica comb. nov. and emended description of the family Francisellaceae.</title>
        <authorList>
            <person name="Larson M.A."/>
            <person name="Nalbantoglu U."/>
            <person name="Sayood K."/>
            <person name="Zentz E.B."/>
            <person name="Cer R.Z."/>
            <person name="Iwen P.C."/>
            <person name="Francesconi S.C."/>
            <person name="Bishop-Lilly K.A."/>
            <person name="Mokashi V.P."/>
            <person name="Sjostedt A."/>
            <person name="Hinrichs S.H."/>
        </authorList>
    </citation>
    <scope>NUCLEOTIDE SEQUENCE [LARGE SCALE GENOMIC DNA]</scope>
    <source>
        <strain evidence="15 16">FSC845</strain>
    </source>
</reference>
<dbReference type="RefSeq" id="WP_064460964.1">
    <property type="nucleotide sequence ID" value="NZ_CP012505.1"/>
</dbReference>
<evidence type="ECO:0000256" key="9">
    <source>
        <dbReference type="ARBA" id="ARBA00023136"/>
    </source>
</evidence>
<evidence type="ECO:0000256" key="7">
    <source>
        <dbReference type="ARBA" id="ARBA00022989"/>
    </source>
</evidence>
<sequence length="477" mass="55127">MEKFLSSLIYILEANTILFVCQIFTIFIVLKLIVDKRSASNILAWILAILFIPYIAIPFFFIFQRKDKRSFWQKEAMNISQPSLDSFCLDKSENCKNLPNEIINVFANMELNTLTSKNSFEMYCDGVKSFQAFMQAIKSAEQNIYIQTYVFKNDTTSKLVINALEKKAAEGVEIKIMIDSLGSFYVYRHNRKIFKKLRNLGAKVVFFMPVISNPLRNYINYRNHRKIYIFDNHTVFSGGMNIGDEYMSPIEHEGMWDDLLFKIQGESLIYFLKIFCSDWHFATNQEIEFNMENAITTQEGFVQVIPSGPDLKEDQLYSGLITAINSAKQKLWIITPYLIPSTELYHSIVLAKKKGIEVKIITPKNSNHKLVDRARASYIRDFLEANIDIHFTKNMIHAKAVLIDDNIAMIGSVNLDIRSLFLNYEIATFLYSKNDIVKMYQWADKILEDSTQSTQHMSTSRGSLIAESILKILTPLM</sequence>
<keyword evidence="16" id="KW-1185">Reference proteome</keyword>
<dbReference type="PANTHER" id="PTHR21248">
    <property type="entry name" value="CARDIOLIPIN SYNTHASE"/>
    <property type="match status" value="1"/>
</dbReference>
<accession>A0AAC8ZMI8</accession>